<evidence type="ECO:0000313" key="2">
    <source>
        <dbReference type="EMBL" id="MBK9985006.1"/>
    </source>
</evidence>
<gene>
    <name evidence="2" type="ORF">IPP15_22035</name>
</gene>
<sequence length="305" mass="34318">MKILITGGAGYIGYSLVKQLLEDVDQLHSIIIYDNLSRRNYSFFTEAKFDHKPVKLIQGDILDGRMLQQALEGVDWVVHLAAKVTTPFADSDAHTFDQVNHWGSAQLAYAIEKSSVSQVINLSSISIYGDHLHPVDETTLPNPQSFYGRSKYEGEKQINVLNHNRKVYTLRSGNVYGYNPSYRIDAVVNRLLFQANFLGKITVNGSGEQQRSFIHVDKVANAVVRIIDGKIAPGTYNLVEHNLSINAIASEIHELYPKLDIIHANHNIRMKDVLTALPCTIWSQMALPARSLHEELSDFKAHFSF</sequence>
<comment type="caution">
    <text evidence="2">The sequence shown here is derived from an EMBL/GenBank/DDBJ whole genome shotgun (WGS) entry which is preliminary data.</text>
</comment>
<dbReference type="InterPro" id="IPR001509">
    <property type="entry name" value="Epimerase_deHydtase"/>
</dbReference>
<name>A0A9D7SZ88_9BACT</name>
<dbReference type="EMBL" id="JADKGY010000032">
    <property type="protein sequence ID" value="MBK9985006.1"/>
    <property type="molecule type" value="Genomic_DNA"/>
</dbReference>
<accession>A0A9D7SZ88</accession>
<dbReference type="PANTHER" id="PTHR43245">
    <property type="entry name" value="BIFUNCTIONAL POLYMYXIN RESISTANCE PROTEIN ARNA"/>
    <property type="match status" value="1"/>
</dbReference>
<proteinExistence type="predicted"/>
<dbReference type="InterPro" id="IPR050177">
    <property type="entry name" value="Lipid_A_modif_metabolic_enz"/>
</dbReference>
<evidence type="ECO:0000313" key="3">
    <source>
        <dbReference type="Proteomes" id="UP000808337"/>
    </source>
</evidence>
<dbReference type="InterPro" id="IPR036291">
    <property type="entry name" value="NAD(P)-bd_dom_sf"/>
</dbReference>
<protein>
    <submittedName>
        <fullName evidence="2">SDR family oxidoreductase</fullName>
    </submittedName>
</protein>
<dbReference type="Pfam" id="PF01370">
    <property type="entry name" value="Epimerase"/>
    <property type="match status" value="1"/>
</dbReference>
<dbReference type="Proteomes" id="UP000808337">
    <property type="component" value="Unassembled WGS sequence"/>
</dbReference>
<dbReference type="AlphaFoldDB" id="A0A9D7SZ88"/>
<evidence type="ECO:0000259" key="1">
    <source>
        <dbReference type="Pfam" id="PF01370"/>
    </source>
</evidence>
<reference evidence="2 3" key="1">
    <citation type="submission" date="2020-10" db="EMBL/GenBank/DDBJ databases">
        <title>Connecting structure to function with the recovery of over 1000 high-quality activated sludge metagenome-assembled genomes encoding full-length rRNA genes using long-read sequencing.</title>
        <authorList>
            <person name="Singleton C.M."/>
            <person name="Petriglieri F."/>
            <person name="Kristensen J.M."/>
            <person name="Kirkegaard R.H."/>
            <person name="Michaelsen T.Y."/>
            <person name="Andersen M.H."/>
            <person name="Karst S.M."/>
            <person name="Dueholm M.S."/>
            <person name="Nielsen P.H."/>
            <person name="Albertsen M."/>
        </authorList>
    </citation>
    <scope>NUCLEOTIDE SEQUENCE [LARGE SCALE GENOMIC DNA]</scope>
    <source>
        <strain evidence="2">Ribe_18-Q3-R11-54_MAXAC.273</strain>
    </source>
</reference>
<dbReference type="CDD" id="cd08946">
    <property type="entry name" value="SDR_e"/>
    <property type="match status" value="1"/>
</dbReference>
<organism evidence="2 3">
    <name type="scientific">Candidatus Opimibacter skivensis</name>
    <dbReference type="NCBI Taxonomy" id="2982028"/>
    <lineage>
        <taxon>Bacteria</taxon>
        <taxon>Pseudomonadati</taxon>
        <taxon>Bacteroidota</taxon>
        <taxon>Saprospiria</taxon>
        <taxon>Saprospirales</taxon>
        <taxon>Saprospiraceae</taxon>
        <taxon>Candidatus Opimibacter</taxon>
    </lineage>
</organism>
<feature type="domain" description="NAD-dependent epimerase/dehydratase" evidence="1">
    <location>
        <begin position="3"/>
        <end position="237"/>
    </location>
</feature>
<dbReference type="SUPFAM" id="SSF51735">
    <property type="entry name" value="NAD(P)-binding Rossmann-fold domains"/>
    <property type="match status" value="1"/>
</dbReference>
<dbReference type="Gene3D" id="3.40.50.720">
    <property type="entry name" value="NAD(P)-binding Rossmann-like Domain"/>
    <property type="match status" value="1"/>
</dbReference>